<gene>
    <name evidence="2" type="ORF">NDU88_002637</name>
</gene>
<sequence>MLPSPSGQKKEAWAGLRRQEQMKDRGGWKAMRCSPRAADRKKRRPGSRNNSEAHTKTGTQPDIAVSGSDSLRRVQEEPGW</sequence>
<comment type="caution">
    <text evidence="2">The sequence shown here is derived from an EMBL/GenBank/DDBJ whole genome shotgun (WGS) entry which is preliminary data.</text>
</comment>
<feature type="compositionally biased region" description="Basic and acidic residues" evidence="1">
    <location>
        <begin position="8"/>
        <end position="27"/>
    </location>
</feature>
<organism evidence="2 3">
    <name type="scientific">Pleurodeles waltl</name>
    <name type="common">Iberian ribbed newt</name>
    <dbReference type="NCBI Taxonomy" id="8319"/>
    <lineage>
        <taxon>Eukaryota</taxon>
        <taxon>Metazoa</taxon>
        <taxon>Chordata</taxon>
        <taxon>Craniata</taxon>
        <taxon>Vertebrata</taxon>
        <taxon>Euteleostomi</taxon>
        <taxon>Amphibia</taxon>
        <taxon>Batrachia</taxon>
        <taxon>Caudata</taxon>
        <taxon>Salamandroidea</taxon>
        <taxon>Salamandridae</taxon>
        <taxon>Pleurodelinae</taxon>
        <taxon>Pleurodeles</taxon>
    </lineage>
</organism>
<dbReference type="EMBL" id="JANPWB010000016">
    <property type="protein sequence ID" value="KAJ1082470.1"/>
    <property type="molecule type" value="Genomic_DNA"/>
</dbReference>
<keyword evidence="3" id="KW-1185">Reference proteome</keyword>
<feature type="compositionally biased region" description="Basic and acidic residues" evidence="1">
    <location>
        <begin position="70"/>
        <end position="80"/>
    </location>
</feature>
<reference evidence="2" key="1">
    <citation type="journal article" date="2022" name="bioRxiv">
        <title>Sequencing and chromosome-scale assembly of the giantPleurodeles waltlgenome.</title>
        <authorList>
            <person name="Brown T."/>
            <person name="Elewa A."/>
            <person name="Iarovenko S."/>
            <person name="Subramanian E."/>
            <person name="Araus A.J."/>
            <person name="Petzold A."/>
            <person name="Susuki M."/>
            <person name="Suzuki K.-i.T."/>
            <person name="Hayashi T."/>
            <person name="Toyoda A."/>
            <person name="Oliveira C."/>
            <person name="Osipova E."/>
            <person name="Leigh N.D."/>
            <person name="Simon A."/>
            <person name="Yun M.H."/>
        </authorList>
    </citation>
    <scope>NUCLEOTIDE SEQUENCE</scope>
    <source>
        <strain evidence="2">20211129_DDA</strain>
        <tissue evidence="2">Liver</tissue>
    </source>
</reference>
<evidence type="ECO:0000256" key="1">
    <source>
        <dbReference type="SAM" id="MobiDB-lite"/>
    </source>
</evidence>
<name>A0AAV7KTC4_PLEWA</name>
<evidence type="ECO:0000313" key="3">
    <source>
        <dbReference type="Proteomes" id="UP001066276"/>
    </source>
</evidence>
<feature type="region of interest" description="Disordered" evidence="1">
    <location>
        <begin position="1"/>
        <end position="80"/>
    </location>
</feature>
<feature type="compositionally biased region" description="Polar residues" evidence="1">
    <location>
        <begin position="47"/>
        <end position="60"/>
    </location>
</feature>
<dbReference type="Proteomes" id="UP001066276">
    <property type="component" value="Chromosome 12"/>
</dbReference>
<dbReference type="AlphaFoldDB" id="A0AAV7KTC4"/>
<proteinExistence type="predicted"/>
<evidence type="ECO:0000313" key="2">
    <source>
        <dbReference type="EMBL" id="KAJ1082470.1"/>
    </source>
</evidence>
<protein>
    <submittedName>
        <fullName evidence="2">Uncharacterized protein</fullName>
    </submittedName>
</protein>
<accession>A0AAV7KTC4</accession>